<accession>A0A645CMV8</accession>
<proteinExistence type="predicted"/>
<dbReference type="EMBL" id="VSSQ01028496">
    <property type="protein sequence ID" value="MPM78235.1"/>
    <property type="molecule type" value="Genomic_DNA"/>
</dbReference>
<feature type="domain" description="PASTA" evidence="1">
    <location>
        <begin position="1"/>
        <end position="59"/>
    </location>
</feature>
<dbReference type="SMART" id="SM00740">
    <property type="entry name" value="PASTA"/>
    <property type="match status" value="2"/>
</dbReference>
<dbReference type="Gene3D" id="3.30.10.20">
    <property type="match status" value="2"/>
</dbReference>
<protein>
    <recommendedName>
        <fullName evidence="1">PASTA domain-containing protein</fullName>
    </recommendedName>
</protein>
<evidence type="ECO:0000313" key="2">
    <source>
        <dbReference type="EMBL" id="MPM78235.1"/>
    </source>
</evidence>
<dbReference type="PROSITE" id="PS51178">
    <property type="entry name" value="PASTA"/>
    <property type="match status" value="2"/>
</dbReference>
<feature type="domain" description="PASTA" evidence="1">
    <location>
        <begin position="60"/>
        <end position="126"/>
    </location>
</feature>
<reference evidence="2" key="1">
    <citation type="submission" date="2019-08" db="EMBL/GenBank/DDBJ databases">
        <authorList>
            <person name="Kucharzyk K."/>
            <person name="Murdoch R.W."/>
            <person name="Higgins S."/>
            <person name="Loffler F."/>
        </authorList>
    </citation>
    <scope>NUCLEOTIDE SEQUENCE</scope>
</reference>
<organism evidence="2">
    <name type="scientific">bioreactor metagenome</name>
    <dbReference type="NCBI Taxonomy" id="1076179"/>
    <lineage>
        <taxon>unclassified sequences</taxon>
        <taxon>metagenomes</taxon>
        <taxon>ecological metagenomes</taxon>
    </lineage>
</organism>
<dbReference type="InterPro" id="IPR005543">
    <property type="entry name" value="PASTA_dom"/>
</dbReference>
<evidence type="ECO:0000259" key="1">
    <source>
        <dbReference type="PROSITE" id="PS51178"/>
    </source>
</evidence>
<sequence length="200" mass="21782">MVVGATERTAVVQMQNETFQVKVVFEQSSTIAEGTVIRQEPESFKKIPMGSEVLLTVSSGLQKIKVPNLQGKTVAEAQNLLLEAGLVLGDVGVTADPSQPRGVITAQQPSADTELSKGSAVHVVENQGSQTATITIRFDNEKESLIKVLVTDSYATYPIRVVYENTHYKGEEPLTLEIPIVSPATVEVYRNGKMEFSKKF</sequence>
<dbReference type="Pfam" id="PF03793">
    <property type="entry name" value="PASTA"/>
    <property type="match status" value="2"/>
</dbReference>
<dbReference type="AlphaFoldDB" id="A0A645CMV8"/>
<gene>
    <name evidence="2" type="ORF">SDC9_125246</name>
</gene>
<comment type="caution">
    <text evidence="2">The sequence shown here is derived from an EMBL/GenBank/DDBJ whole genome shotgun (WGS) entry which is preliminary data.</text>
</comment>
<dbReference type="CDD" id="cd06577">
    <property type="entry name" value="PASTA_pknB"/>
    <property type="match status" value="2"/>
</dbReference>
<name>A0A645CMV8_9ZZZZ</name>